<evidence type="ECO:0000259" key="8">
    <source>
        <dbReference type="PROSITE" id="PS50110"/>
    </source>
</evidence>
<dbReference type="Pfam" id="PF00072">
    <property type="entry name" value="Response_reg"/>
    <property type="match status" value="1"/>
</dbReference>
<evidence type="ECO:0000313" key="10">
    <source>
        <dbReference type="EMBL" id="SFK16277.1"/>
    </source>
</evidence>
<keyword evidence="3" id="KW-0805">Transcription regulation</keyword>
<evidence type="ECO:0000256" key="4">
    <source>
        <dbReference type="ARBA" id="ARBA00023125"/>
    </source>
</evidence>
<dbReference type="Gene3D" id="6.10.250.690">
    <property type="match status" value="1"/>
</dbReference>
<dbReference type="InterPro" id="IPR001789">
    <property type="entry name" value="Sig_transdc_resp-reg_receiver"/>
</dbReference>
<dbReference type="InterPro" id="IPR039420">
    <property type="entry name" value="WalR-like"/>
</dbReference>
<evidence type="ECO:0000256" key="7">
    <source>
        <dbReference type="PROSITE-ProRule" id="PRU01091"/>
    </source>
</evidence>
<reference evidence="10 11" key="1">
    <citation type="submission" date="2016-10" db="EMBL/GenBank/DDBJ databases">
        <authorList>
            <person name="Varghese N."/>
            <person name="Submissions S."/>
        </authorList>
    </citation>
    <scope>NUCLEOTIDE SEQUENCE [LARGE SCALE GENOMIC DNA]</scope>
    <source>
        <strain evidence="10 11">DSM 21822</strain>
    </source>
</reference>
<feature type="domain" description="OmpR/PhoB-type" evidence="9">
    <location>
        <begin position="154"/>
        <end position="254"/>
    </location>
</feature>
<dbReference type="SUPFAM" id="SSF46894">
    <property type="entry name" value="C-terminal effector domain of the bipartite response regulators"/>
    <property type="match status" value="1"/>
</dbReference>
<evidence type="ECO:0000313" key="11">
    <source>
        <dbReference type="Proteomes" id="UP000323300"/>
    </source>
</evidence>
<dbReference type="CDD" id="cd00383">
    <property type="entry name" value="trans_reg_C"/>
    <property type="match status" value="1"/>
</dbReference>
<proteinExistence type="predicted"/>
<dbReference type="GO" id="GO:0005829">
    <property type="term" value="C:cytosol"/>
    <property type="evidence" value="ECO:0007669"/>
    <property type="project" value="TreeGrafter"/>
</dbReference>
<dbReference type="GO" id="GO:0006355">
    <property type="term" value="P:regulation of DNA-templated transcription"/>
    <property type="evidence" value="ECO:0007669"/>
    <property type="project" value="InterPro"/>
</dbReference>
<dbReference type="Proteomes" id="UP000323300">
    <property type="component" value="Unassembled WGS sequence"/>
</dbReference>
<dbReference type="PANTHER" id="PTHR48111">
    <property type="entry name" value="REGULATOR OF RPOS"/>
    <property type="match status" value="1"/>
</dbReference>
<dbReference type="OrthoDB" id="9784252at2"/>
<evidence type="ECO:0000256" key="1">
    <source>
        <dbReference type="ARBA" id="ARBA00022553"/>
    </source>
</evidence>
<dbReference type="Gene3D" id="3.40.50.2300">
    <property type="match status" value="1"/>
</dbReference>
<feature type="domain" description="Response regulatory" evidence="8">
    <location>
        <begin position="20"/>
        <end position="133"/>
    </location>
</feature>
<dbReference type="SUPFAM" id="SSF52172">
    <property type="entry name" value="CheY-like"/>
    <property type="match status" value="1"/>
</dbReference>
<dbReference type="PROSITE" id="PS50110">
    <property type="entry name" value="RESPONSE_REGULATORY"/>
    <property type="match status" value="1"/>
</dbReference>
<dbReference type="InterPro" id="IPR016032">
    <property type="entry name" value="Sig_transdc_resp-reg_C-effctor"/>
</dbReference>
<name>A0A1I3XA69_9HYPH</name>
<keyword evidence="4 7" id="KW-0238">DNA-binding</keyword>
<dbReference type="SMART" id="SM00862">
    <property type="entry name" value="Trans_reg_C"/>
    <property type="match status" value="1"/>
</dbReference>
<dbReference type="RefSeq" id="WP_149759383.1">
    <property type="nucleotide sequence ID" value="NZ_BSPE01000008.1"/>
</dbReference>
<dbReference type="PROSITE" id="PS51755">
    <property type="entry name" value="OMPR_PHOB"/>
    <property type="match status" value="1"/>
</dbReference>
<keyword evidence="1 6" id="KW-0597">Phosphoprotein</keyword>
<dbReference type="GO" id="GO:0000156">
    <property type="term" value="F:phosphorelay response regulator activity"/>
    <property type="evidence" value="ECO:0007669"/>
    <property type="project" value="TreeGrafter"/>
</dbReference>
<protein>
    <submittedName>
        <fullName evidence="10">DNA-binding response regulator, OmpR family, contains REC and winged-helix (WHTH) domain</fullName>
    </submittedName>
</protein>
<dbReference type="InterPro" id="IPR001867">
    <property type="entry name" value="OmpR/PhoB-type_DNA-bd"/>
</dbReference>
<keyword evidence="2" id="KW-0902">Two-component regulatory system</keyword>
<feature type="modified residue" description="4-aspartylphosphate" evidence="6">
    <location>
        <position position="69"/>
    </location>
</feature>
<evidence type="ECO:0000259" key="9">
    <source>
        <dbReference type="PROSITE" id="PS51755"/>
    </source>
</evidence>
<evidence type="ECO:0000256" key="3">
    <source>
        <dbReference type="ARBA" id="ARBA00023015"/>
    </source>
</evidence>
<dbReference type="GO" id="GO:0032993">
    <property type="term" value="C:protein-DNA complex"/>
    <property type="evidence" value="ECO:0007669"/>
    <property type="project" value="TreeGrafter"/>
</dbReference>
<organism evidence="10 11">
    <name type="scientific">Neomesorhizobium albiziae</name>
    <dbReference type="NCBI Taxonomy" id="335020"/>
    <lineage>
        <taxon>Bacteria</taxon>
        <taxon>Pseudomonadati</taxon>
        <taxon>Pseudomonadota</taxon>
        <taxon>Alphaproteobacteria</taxon>
        <taxon>Hyphomicrobiales</taxon>
        <taxon>Phyllobacteriaceae</taxon>
        <taxon>Neomesorhizobium</taxon>
    </lineage>
</organism>
<dbReference type="EMBL" id="FOSL01000003">
    <property type="protein sequence ID" value="SFK16277.1"/>
    <property type="molecule type" value="Genomic_DNA"/>
</dbReference>
<dbReference type="AlphaFoldDB" id="A0A1I3XA69"/>
<accession>A0A1I3XA69</accession>
<evidence type="ECO:0000256" key="2">
    <source>
        <dbReference type="ARBA" id="ARBA00023012"/>
    </source>
</evidence>
<dbReference type="Gene3D" id="1.10.10.10">
    <property type="entry name" value="Winged helix-like DNA-binding domain superfamily/Winged helix DNA-binding domain"/>
    <property type="match status" value="1"/>
</dbReference>
<dbReference type="Pfam" id="PF00486">
    <property type="entry name" value="Trans_reg_C"/>
    <property type="match status" value="1"/>
</dbReference>
<dbReference type="PANTHER" id="PTHR48111:SF4">
    <property type="entry name" value="DNA-BINDING DUAL TRANSCRIPTIONAL REGULATOR OMPR"/>
    <property type="match status" value="1"/>
</dbReference>
<keyword evidence="5" id="KW-0804">Transcription</keyword>
<dbReference type="GO" id="GO:0000976">
    <property type="term" value="F:transcription cis-regulatory region binding"/>
    <property type="evidence" value="ECO:0007669"/>
    <property type="project" value="TreeGrafter"/>
</dbReference>
<dbReference type="SMART" id="SM00448">
    <property type="entry name" value="REC"/>
    <property type="match status" value="1"/>
</dbReference>
<keyword evidence="11" id="KW-1185">Reference proteome</keyword>
<gene>
    <name evidence="10" type="ORF">SAMN04488498_10377</name>
</gene>
<feature type="DNA-binding region" description="OmpR/PhoB-type" evidence="7">
    <location>
        <begin position="154"/>
        <end position="254"/>
    </location>
</feature>
<dbReference type="InterPro" id="IPR036388">
    <property type="entry name" value="WH-like_DNA-bd_sf"/>
</dbReference>
<sequence>MFIPNLLSSESGGEIPLRARIVVVEDEPDLRDAVAEYLGANGFDVTTAADAQAMRAMAATEPFHLAIVDIAMPGEDGLSLGRWLRSKTPIGLIFATAAGSSIDRIVGLELGADDYIVKPYELRELLARVRSVLRRLPQPADPQAATKSGEPSSRRTFAFGDYHADLDGRFITGPGGMVIEMAKSEFDMLEVFLTRSNRLLTRSALSEAVGFAEDPESSRAVDIRVMRLRKKIELDPANPRFLRTVRGEGYIFALPTSPDGN</sequence>
<evidence type="ECO:0000256" key="5">
    <source>
        <dbReference type="ARBA" id="ARBA00023163"/>
    </source>
</evidence>
<dbReference type="InterPro" id="IPR011006">
    <property type="entry name" value="CheY-like_superfamily"/>
</dbReference>
<evidence type="ECO:0000256" key="6">
    <source>
        <dbReference type="PROSITE-ProRule" id="PRU00169"/>
    </source>
</evidence>